<feature type="transmembrane region" description="Helical" evidence="3">
    <location>
        <begin position="198"/>
        <end position="217"/>
    </location>
</feature>
<dbReference type="Pfam" id="PF00892">
    <property type="entry name" value="EamA"/>
    <property type="match status" value="1"/>
</dbReference>
<evidence type="ECO:0000256" key="3">
    <source>
        <dbReference type="SAM" id="Phobius"/>
    </source>
</evidence>
<dbReference type="Gene3D" id="1.10.3730.20">
    <property type="match status" value="1"/>
</dbReference>
<accession>A0A5B8U9M6</accession>
<name>A0A5B8U9M6_9ACTN</name>
<proteinExistence type="inferred from homology"/>
<reference evidence="5 6" key="1">
    <citation type="journal article" date="2018" name="J. Microbiol.">
        <title>Baekduia soli gen. nov., sp. nov., a novel bacterium isolated from the soil of Baekdu Mountain and proposal of a novel family name, Baekduiaceae fam. nov.</title>
        <authorList>
            <person name="An D.S."/>
            <person name="Siddiqi M.Z."/>
            <person name="Kim K.H."/>
            <person name="Yu H.S."/>
            <person name="Im W.T."/>
        </authorList>
    </citation>
    <scope>NUCLEOTIDE SEQUENCE [LARGE SCALE GENOMIC DNA]</scope>
    <source>
        <strain evidence="5 6">BR7-21</strain>
    </source>
</reference>
<dbReference type="KEGG" id="bsol:FSW04_21450"/>
<evidence type="ECO:0000313" key="6">
    <source>
        <dbReference type="Proteomes" id="UP000321805"/>
    </source>
</evidence>
<protein>
    <submittedName>
        <fullName evidence="5">DMT family transporter</fullName>
    </submittedName>
</protein>
<keyword evidence="6" id="KW-1185">Reference proteome</keyword>
<feature type="compositionally biased region" description="Basic and acidic residues" evidence="2">
    <location>
        <begin position="101"/>
        <end position="110"/>
    </location>
</feature>
<dbReference type="AlphaFoldDB" id="A0A5B8U9M6"/>
<dbReference type="SUPFAM" id="SSF103481">
    <property type="entry name" value="Multidrug resistance efflux transporter EmrE"/>
    <property type="match status" value="1"/>
</dbReference>
<comment type="similarity">
    <text evidence="1">Belongs to the EamA transporter family.</text>
</comment>
<evidence type="ECO:0000259" key="4">
    <source>
        <dbReference type="Pfam" id="PF00892"/>
    </source>
</evidence>
<gene>
    <name evidence="5" type="ORF">FSW04_21450</name>
</gene>
<feature type="transmembrane region" description="Helical" evidence="3">
    <location>
        <begin position="229"/>
        <end position="249"/>
    </location>
</feature>
<dbReference type="InterPro" id="IPR037185">
    <property type="entry name" value="EmrE-like"/>
</dbReference>
<evidence type="ECO:0000256" key="2">
    <source>
        <dbReference type="SAM" id="MobiDB-lite"/>
    </source>
</evidence>
<evidence type="ECO:0000313" key="5">
    <source>
        <dbReference type="EMBL" id="QEC49879.1"/>
    </source>
</evidence>
<dbReference type="Proteomes" id="UP000321805">
    <property type="component" value="Chromosome"/>
</dbReference>
<dbReference type="OrthoDB" id="9806718at2"/>
<feature type="transmembrane region" description="Helical" evidence="3">
    <location>
        <begin position="281"/>
        <end position="300"/>
    </location>
</feature>
<feature type="transmembrane region" description="Helical" evidence="3">
    <location>
        <begin position="168"/>
        <end position="186"/>
    </location>
</feature>
<sequence length="301" mass="31636">MPALLQATSPAAITTSPAAEAIEVPAVTQAMQLSSRATAIRRIVRPRISSRGVFRLEAGGWRDGTGGRPQHPSSSALPNDQDGRQAGDRRAVRHAAPGGPPRDDERKADPRATGGASLRPARRPVPPVRAVRPVTAGRLVGHGPAVLVVPPVCDHRHRRRVAAVTAKWLIPTVIYIFANGGLGITSKYALRDLKWQHLIFWSGLGYVMLVIVMLIIGKTSVQWTDGSGWAALGAAAVIIALFMFFVALSTGEAGKVVPISAAYPAVTLFLAAIFLSEAVTVAKLLGVALVVGGVAVLTTAE</sequence>
<dbReference type="EMBL" id="CP042430">
    <property type="protein sequence ID" value="QEC49879.1"/>
    <property type="molecule type" value="Genomic_DNA"/>
</dbReference>
<evidence type="ECO:0000256" key="1">
    <source>
        <dbReference type="ARBA" id="ARBA00007362"/>
    </source>
</evidence>
<keyword evidence="3" id="KW-0812">Transmembrane</keyword>
<feature type="compositionally biased region" description="Basic and acidic residues" evidence="2">
    <location>
        <begin position="81"/>
        <end position="90"/>
    </location>
</feature>
<keyword evidence="3" id="KW-0472">Membrane</keyword>
<feature type="region of interest" description="Disordered" evidence="2">
    <location>
        <begin position="58"/>
        <end position="127"/>
    </location>
</feature>
<keyword evidence="3" id="KW-1133">Transmembrane helix</keyword>
<dbReference type="InterPro" id="IPR000620">
    <property type="entry name" value="EamA_dom"/>
</dbReference>
<feature type="transmembrane region" description="Helical" evidence="3">
    <location>
        <begin position="256"/>
        <end position="275"/>
    </location>
</feature>
<organism evidence="5 6">
    <name type="scientific">Baekduia soli</name>
    <dbReference type="NCBI Taxonomy" id="496014"/>
    <lineage>
        <taxon>Bacteria</taxon>
        <taxon>Bacillati</taxon>
        <taxon>Actinomycetota</taxon>
        <taxon>Thermoleophilia</taxon>
        <taxon>Solirubrobacterales</taxon>
        <taxon>Baekduiaceae</taxon>
        <taxon>Baekduia</taxon>
    </lineage>
</organism>
<dbReference type="GO" id="GO:0016020">
    <property type="term" value="C:membrane"/>
    <property type="evidence" value="ECO:0007669"/>
    <property type="project" value="InterPro"/>
</dbReference>
<feature type="domain" description="EamA" evidence="4">
    <location>
        <begin position="171"/>
        <end position="298"/>
    </location>
</feature>